<dbReference type="GO" id="GO:0015627">
    <property type="term" value="C:type II protein secretion system complex"/>
    <property type="evidence" value="ECO:0007669"/>
    <property type="project" value="InterPro"/>
</dbReference>
<dbReference type="GO" id="GO:0015628">
    <property type="term" value="P:protein secretion by the type II secretion system"/>
    <property type="evidence" value="ECO:0007669"/>
    <property type="project" value="InterPro"/>
</dbReference>
<dbReference type="PANTHER" id="PTHR30093:SF44">
    <property type="entry name" value="TYPE II SECRETION SYSTEM CORE PROTEIN G"/>
    <property type="match status" value="1"/>
</dbReference>
<sequence length="150" mass="15123">MSLQTLKDQKGFTIVELLIVIVVIGILAAISIVAYNGVTKRANASAAKGNAESVQKVAEAYNTDENSAGYPTLAQINAGTTTVKIPSGVTVSAAAPDASNGKTAIGYKELGTTGGCIAYWDFNASTPAVAYVYAGAARTGGVTSGNVTCA</sequence>
<keyword evidence="8" id="KW-1185">Reference proteome</keyword>
<dbReference type="SUPFAM" id="SSF54523">
    <property type="entry name" value="Pili subunits"/>
    <property type="match status" value="1"/>
</dbReference>
<dbReference type="PRINTS" id="PR00813">
    <property type="entry name" value="BCTERIALGSPG"/>
</dbReference>
<evidence type="ECO:0000256" key="4">
    <source>
        <dbReference type="ARBA" id="ARBA00022989"/>
    </source>
</evidence>
<reference evidence="7" key="1">
    <citation type="journal article" date="2021" name="Nat. Microbiol.">
        <title>Cocultivation of an ultrasmall environmental parasitic bacterium with lytic ability against bacteria associated with wastewater foams.</title>
        <authorList>
            <person name="Batinovic S."/>
            <person name="Rose J.J.A."/>
            <person name="Ratcliffe J."/>
            <person name="Seviour R.J."/>
            <person name="Petrovski S."/>
        </authorList>
    </citation>
    <scope>NUCLEOTIDE SEQUENCE</scope>
    <source>
        <strain evidence="7">JR1</strain>
    </source>
</reference>
<keyword evidence="2" id="KW-0488">Methylation</keyword>
<dbReference type="KEGG" id="mama:GII36_04635"/>
<accession>A0A857MNF5</accession>
<dbReference type="PANTHER" id="PTHR30093">
    <property type="entry name" value="GENERAL SECRETION PATHWAY PROTEIN G"/>
    <property type="match status" value="1"/>
</dbReference>
<dbReference type="InterPro" id="IPR012902">
    <property type="entry name" value="N_methyl_site"/>
</dbReference>
<keyword evidence="5 6" id="KW-0472">Membrane</keyword>
<keyword evidence="4 6" id="KW-1133">Transmembrane helix</keyword>
<dbReference type="NCBIfam" id="TIGR02532">
    <property type="entry name" value="IV_pilin_GFxxxE"/>
    <property type="match status" value="1"/>
</dbReference>
<evidence type="ECO:0000256" key="6">
    <source>
        <dbReference type="SAM" id="Phobius"/>
    </source>
</evidence>
<dbReference type="GO" id="GO:0016020">
    <property type="term" value="C:membrane"/>
    <property type="evidence" value="ECO:0007669"/>
    <property type="project" value="UniProtKB-SubCell"/>
</dbReference>
<dbReference type="Proteomes" id="UP001059824">
    <property type="component" value="Chromosome"/>
</dbReference>
<dbReference type="InterPro" id="IPR045584">
    <property type="entry name" value="Pilin-like"/>
</dbReference>
<evidence type="ECO:0000313" key="8">
    <source>
        <dbReference type="Proteomes" id="UP001059824"/>
    </source>
</evidence>
<evidence type="ECO:0000313" key="7">
    <source>
        <dbReference type="EMBL" id="QHN43112.1"/>
    </source>
</evidence>
<gene>
    <name evidence="7" type="ORF">GII36_04635</name>
</gene>
<dbReference type="InterPro" id="IPR000983">
    <property type="entry name" value="Bac_GSPG_pilin"/>
</dbReference>
<proteinExistence type="predicted"/>
<keyword evidence="3 6" id="KW-0812">Transmembrane</keyword>
<evidence type="ECO:0000256" key="3">
    <source>
        <dbReference type="ARBA" id="ARBA00022692"/>
    </source>
</evidence>
<evidence type="ECO:0000256" key="1">
    <source>
        <dbReference type="ARBA" id="ARBA00004167"/>
    </source>
</evidence>
<organism evidence="7 8">
    <name type="scientific">Candidatus Mycosynbacter amalyticus</name>
    <dbReference type="NCBI Taxonomy" id="2665156"/>
    <lineage>
        <taxon>Bacteria</taxon>
        <taxon>Candidatus Saccharimonadota</taxon>
        <taxon>Candidatus Saccharimonadota incertae sedis</taxon>
        <taxon>Candidatus Mycosynbacter</taxon>
    </lineage>
</organism>
<dbReference type="AlphaFoldDB" id="A0A857MNF5"/>
<dbReference type="Pfam" id="PF07963">
    <property type="entry name" value="N_methyl"/>
    <property type="match status" value="1"/>
</dbReference>
<feature type="transmembrane region" description="Helical" evidence="6">
    <location>
        <begin position="12"/>
        <end position="35"/>
    </location>
</feature>
<dbReference type="RefSeq" id="WP_313900705.1">
    <property type="nucleotide sequence ID" value="NZ_CP045921.1"/>
</dbReference>
<dbReference type="EMBL" id="CP045921">
    <property type="protein sequence ID" value="QHN43112.1"/>
    <property type="molecule type" value="Genomic_DNA"/>
</dbReference>
<name>A0A857MNF5_9BACT</name>
<evidence type="ECO:0000256" key="2">
    <source>
        <dbReference type="ARBA" id="ARBA00022481"/>
    </source>
</evidence>
<evidence type="ECO:0000256" key="5">
    <source>
        <dbReference type="ARBA" id="ARBA00023136"/>
    </source>
</evidence>
<dbReference type="Gene3D" id="3.30.700.10">
    <property type="entry name" value="Glycoprotein, Type 4 Pilin"/>
    <property type="match status" value="1"/>
</dbReference>
<protein>
    <submittedName>
        <fullName evidence="7">Prepilin-type N-terminal cleavage/methylation domain-containing protein</fullName>
    </submittedName>
</protein>
<comment type="subcellular location">
    <subcellularLocation>
        <location evidence="1">Membrane</location>
        <topology evidence="1">Single-pass membrane protein</topology>
    </subcellularLocation>
</comment>